<feature type="region of interest" description="Disordered" evidence="1">
    <location>
        <begin position="205"/>
        <end position="225"/>
    </location>
</feature>
<evidence type="ECO:0000313" key="3">
    <source>
        <dbReference type="Proteomes" id="UP000308760"/>
    </source>
</evidence>
<evidence type="ECO:0000256" key="1">
    <source>
        <dbReference type="SAM" id="MobiDB-lite"/>
    </source>
</evidence>
<accession>A0A4S8PW14</accession>
<dbReference type="Proteomes" id="UP000308760">
    <property type="component" value="Unassembled WGS sequence"/>
</dbReference>
<keyword evidence="3" id="KW-1185">Reference proteome</keyword>
<organism evidence="2 3">
    <name type="scientific">Glycomyces buryatensis</name>
    <dbReference type="NCBI Taxonomy" id="2570927"/>
    <lineage>
        <taxon>Bacteria</taxon>
        <taxon>Bacillati</taxon>
        <taxon>Actinomycetota</taxon>
        <taxon>Actinomycetes</taxon>
        <taxon>Glycomycetales</taxon>
        <taxon>Glycomycetaceae</taxon>
        <taxon>Glycomyces</taxon>
    </lineage>
</organism>
<sequence>MGRITITSRSAPQLGRTRADFVDDWTAPATYYDLSGPRISGSVTVWAVAELRADEAPSLEVCEVHMALGRTDPFESHGSAGRRGLDNPLIVNGVEIARDRTSTYFSPAHLADRKHSEGGHLSWRLPDRSRETAQALLRYVAAHWARRDPHFLVFRINAVQRALAAWNCERRSRMTGAYRGVLERHRTLTRLRAVADSAHHFRLALPPGPAPATSEAAPVPPAQGQ</sequence>
<reference evidence="3" key="1">
    <citation type="submission" date="2019-04" db="EMBL/GenBank/DDBJ databases">
        <title>Nocardioides xinjiangensis sp. nov.</title>
        <authorList>
            <person name="Liu S."/>
        </authorList>
    </citation>
    <scope>NUCLEOTIDE SEQUENCE [LARGE SCALE GENOMIC DNA]</scope>
    <source>
        <strain evidence="3">18</strain>
    </source>
</reference>
<gene>
    <name evidence="2" type="ORF">FAB82_22865</name>
</gene>
<comment type="caution">
    <text evidence="2">The sequence shown here is derived from an EMBL/GenBank/DDBJ whole genome shotgun (WGS) entry which is preliminary data.</text>
</comment>
<protein>
    <submittedName>
        <fullName evidence="2">Uncharacterized protein</fullName>
    </submittedName>
</protein>
<dbReference type="RefSeq" id="WP_136536875.1">
    <property type="nucleotide sequence ID" value="NZ_STGY01000073.1"/>
</dbReference>
<reference evidence="2 3" key="2">
    <citation type="submission" date="2019-05" db="EMBL/GenBank/DDBJ databases">
        <title>Glycomyces buryatensis sp. nov.</title>
        <authorList>
            <person name="Nikitina E."/>
        </authorList>
    </citation>
    <scope>NUCLEOTIDE SEQUENCE [LARGE SCALE GENOMIC DNA]</scope>
    <source>
        <strain evidence="2 3">18</strain>
    </source>
</reference>
<evidence type="ECO:0000313" key="2">
    <source>
        <dbReference type="EMBL" id="THV35718.1"/>
    </source>
</evidence>
<dbReference type="EMBL" id="STGY01000073">
    <property type="protein sequence ID" value="THV35718.1"/>
    <property type="molecule type" value="Genomic_DNA"/>
</dbReference>
<proteinExistence type="predicted"/>
<dbReference type="AlphaFoldDB" id="A0A4S8PW14"/>
<name>A0A4S8PW14_9ACTN</name>